<dbReference type="KEGG" id="ehn:H9Q80_15635"/>
<evidence type="ECO:0000313" key="4">
    <source>
        <dbReference type="Proteomes" id="UP000515856"/>
    </source>
</evidence>
<organism evidence="3 4">
    <name type="scientific">[Eubacterium] hominis</name>
    <dbReference type="NCBI Taxonomy" id="2764325"/>
    <lineage>
        <taxon>Bacteria</taxon>
        <taxon>Bacillati</taxon>
        <taxon>Bacillota</taxon>
        <taxon>Erysipelotrichia</taxon>
        <taxon>Erysipelotrichales</taxon>
        <taxon>Erysipelotrichaceae</taxon>
        <taxon>Amedibacillus</taxon>
    </lineage>
</organism>
<keyword evidence="2" id="KW-0472">Membrane</keyword>
<name>A0A7G9GLH9_9FIRM</name>
<dbReference type="RefSeq" id="WP_117536367.1">
    <property type="nucleotide sequence ID" value="NZ_CP060636.1"/>
</dbReference>
<reference evidence="3 4" key="1">
    <citation type="submission" date="2020-08" db="EMBL/GenBank/DDBJ databases">
        <authorList>
            <person name="Liu C."/>
            <person name="Sun Q."/>
        </authorList>
    </citation>
    <scope>NUCLEOTIDE SEQUENCE [LARGE SCALE GENOMIC DNA]</scope>
    <source>
        <strain evidence="3 4">NSJ-61</strain>
    </source>
</reference>
<dbReference type="Proteomes" id="UP000515856">
    <property type="component" value="Chromosome"/>
</dbReference>
<feature type="compositionally biased region" description="Low complexity" evidence="1">
    <location>
        <begin position="178"/>
        <end position="220"/>
    </location>
</feature>
<keyword evidence="4" id="KW-1185">Reference proteome</keyword>
<dbReference type="AlphaFoldDB" id="A0A7G9GLH9"/>
<feature type="compositionally biased region" description="Basic and acidic residues" evidence="1">
    <location>
        <begin position="159"/>
        <end position="177"/>
    </location>
</feature>
<gene>
    <name evidence="3" type="ORF">H9Q80_15635</name>
</gene>
<evidence type="ECO:0000256" key="2">
    <source>
        <dbReference type="SAM" id="Phobius"/>
    </source>
</evidence>
<keyword evidence="2" id="KW-1133">Transmembrane helix</keyword>
<dbReference type="EMBL" id="CP060636">
    <property type="protein sequence ID" value="QNM11661.1"/>
    <property type="molecule type" value="Genomic_DNA"/>
</dbReference>
<feature type="transmembrane region" description="Helical" evidence="2">
    <location>
        <begin position="14"/>
        <end position="34"/>
    </location>
</feature>
<sequence length="336" mass="37740">MEKIKEYITKNKKIVIPVVIIIILLLIGGIYFAVQSNSDHSDSKIESTKQEANKSKGKETTKDLDTYVKGIKDWTIEVGAKNINFLKDFTFDKKVIKDVTVDASKVDLTKEGKYDLTYNIIPIDTTIDKKTVIKTVEVISKEKAQKEADKGNQVITSDNEIKKKSKDNDADSKKEVASNKNNSNTSNSQNTNGNSDNNNNNGGSKPNTDNNSGNSSSNNSKPVKPTKPANPETPVHQHNFNIFVPEKSHIEYGEETYEEQVPKYVKIYWYECNVCHEHFDDEMKAATHCEDVCDSTYSFKKDTVQDGYDTVTKIRPTSTKVVDDPAHYECSCGARK</sequence>
<keyword evidence="2" id="KW-0812">Transmembrane</keyword>
<accession>A0A7G9GLH9</accession>
<evidence type="ECO:0000313" key="3">
    <source>
        <dbReference type="EMBL" id="QNM11661.1"/>
    </source>
</evidence>
<proteinExistence type="predicted"/>
<evidence type="ECO:0000256" key="1">
    <source>
        <dbReference type="SAM" id="MobiDB-lite"/>
    </source>
</evidence>
<protein>
    <submittedName>
        <fullName evidence="3">Uncharacterized protein</fullName>
    </submittedName>
</protein>
<feature type="region of interest" description="Disordered" evidence="1">
    <location>
        <begin position="143"/>
        <end position="238"/>
    </location>
</feature>